<evidence type="ECO:0000313" key="7">
    <source>
        <dbReference type="Proteomes" id="UP000221653"/>
    </source>
</evidence>
<evidence type="ECO:0000256" key="4">
    <source>
        <dbReference type="ARBA" id="ARBA00022807"/>
    </source>
</evidence>
<dbReference type="InterPro" id="IPR051794">
    <property type="entry name" value="PG_Endopeptidase_C40"/>
</dbReference>
<dbReference type="PANTHER" id="PTHR47359:SF3">
    <property type="entry name" value="NLP_P60 DOMAIN-CONTAINING PROTEIN-RELATED"/>
    <property type="match status" value="1"/>
</dbReference>
<dbReference type="Pfam" id="PF00877">
    <property type="entry name" value="NLPC_P60"/>
    <property type="match status" value="1"/>
</dbReference>
<evidence type="ECO:0000256" key="3">
    <source>
        <dbReference type="ARBA" id="ARBA00022801"/>
    </source>
</evidence>
<dbReference type="STRING" id="1724.GCA_001044175_01225"/>
<dbReference type="EMBL" id="PDJF01000001">
    <property type="protein sequence ID" value="PFG28376.1"/>
    <property type="molecule type" value="Genomic_DNA"/>
</dbReference>
<dbReference type="SUPFAM" id="SSF54001">
    <property type="entry name" value="Cysteine proteinases"/>
    <property type="match status" value="1"/>
</dbReference>
<dbReference type="AlphaFoldDB" id="A0A2A9DPV2"/>
<comment type="caution">
    <text evidence="6">The sequence shown here is derived from an EMBL/GenBank/DDBJ whole genome shotgun (WGS) entry which is preliminary data.</text>
</comment>
<dbReference type="PROSITE" id="PS51935">
    <property type="entry name" value="NLPC_P60"/>
    <property type="match status" value="1"/>
</dbReference>
<dbReference type="InterPro" id="IPR000064">
    <property type="entry name" value="NLP_P60_dom"/>
</dbReference>
<evidence type="ECO:0000256" key="1">
    <source>
        <dbReference type="ARBA" id="ARBA00007074"/>
    </source>
</evidence>
<dbReference type="PANTHER" id="PTHR47359">
    <property type="entry name" value="PEPTIDOGLYCAN DL-ENDOPEPTIDASE CWLO"/>
    <property type="match status" value="1"/>
</dbReference>
<dbReference type="GO" id="GO:0006508">
    <property type="term" value="P:proteolysis"/>
    <property type="evidence" value="ECO:0007669"/>
    <property type="project" value="UniProtKB-KW"/>
</dbReference>
<dbReference type="InterPro" id="IPR038765">
    <property type="entry name" value="Papain-like_cys_pep_sf"/>
</dbReference>
<evidence type="ECO:0000259" key="5">
    <source>
        <dbReference type="PROSITE" id="PS51935"/>
    </source>
</evidence>
<reference evidence="6 7" key="1">
    <citation type="submission" date="2017-10" db="EMBL/GenBank/DDBJ databases">
        <title>Sequencing the genomes of 1000 actinobacteria strains.</title>
        <authorList>
            <person name="Klenk H.-P."/>
        </authorList>
    </citation>
    <scope>NUCLEOTIDE SEQUENCE [LARGE SCALE GENOMIC DNA]</scope>
    <source>
        <strain evidence="6 7">DSM 20688</strain>
    </source>
</reference>
<organism evidence="6 7">
    <name type="scientific">Corynebacterium renale</name>
    <dbReference type="NCBI Taxonomy" id="1724"/>
    <lineage>
        <taxon>Bacteria</taxon>
        <taxon>Bacillati</taxon>
        <taxon>Actinomycetota</taxon>
        <taxon>Actinomycetes</taxon>
        <taxon>Mycobacteriales</taxon>
        <taxon>Corynebacteriaceae</taxon>
        <taxon>Corynebacterium</taxon>
    </lineage>
</organism>
<keyword evidence="2" id="KW-0645">Protease</keyword>
<dbReference type="GO" id="GO:0008234">
    <property type="term" value="F:cysteine-type peptidase activity"/>
    <property type="evidence" value="ECO:0007669"/>
    <property type="project" value="UniProtKB-KW"/>
</dbReference>
<comment type="similarity">
    <text evidence="1">Belongs to the peptidase C40 family.</text>
</comment>
<proteinExistence type="inferred from homology"/>
<dbReference type="Proteomes" id="UP000221653">
    <property type="component" value="Unassembled WGS sequence"/>
</dbReference>
<sequence>MVLIGCGASLPARESSWKVAPTIWRFMAKHRRQENTTARRLATASALAVSATVVAPAVAEAAPVVVPGTGISAEVPGVENIPGIASVPGVEQWIPSLSSQGAAQNFGANVNVPGQVSPMSSAPAQNIGEQIVNIARGKIGAPYVYGAAGPSAFDCSGFTSWVYSQVGKAIPRTSQAQVGGGTKVGYNDLQPGDIVAFYGGASHVGIYIGNGRIIDALNSNAPVAERPLSLMPFHSAVRY</sequence>
<evidence type="ECO:0000313" key="6">
    <source>
        <dbReference type="EMBL" id="PFG28376.1"/>
    </source>
</evidence>
<feature type="domain" description="NlpC/P60" evidence="5">
    <location>
        <begin position="125"/>
        <end position="239"/>
    </location>
</feature>
<keyword evidence="3" id="KW-0378">Hydrolase</keyword>
<evidence type="ECO:0000256" key="2">
    <source>
        <dbReference type="ARBA" id="ARBA00022670"/>
    </source>
</evidence>
<keyword evidence="7" id="KW-1185">Reference proteome</keyword>
<name>A0A2A9DPV2_9CORY</name>
<protein>
    <submittedName>
        <fullName evidence="6">NlpC/P60 family protein</fullName>
    </submittedName>
</protein>
<accession>A0A2A9DPV2</accession>
<gene>
    <name evidence="6" type="ORF">ATK06_1486</name>
</gene>
<dbReference type="Gene3D" id="3.90.1720.10">
    <property type="entry name" value="endopeptidase domain like (from Nostoc punctiforme)"/>
    <property type="match status" value="1"/>
</dbReference>
<keyword evidence="4" id="KW-0788">Thiol protease</keyword>